<dbReference type="EMBL" id="ML976988">
    <property type="protein sequence ID" value="KAF1958022.1"/>
    <property type="molecule type" value="Genomic_DNA"/>
</dbReference>
<proteinExistence type="predicted"/>
<dbReference type="Proteomes" id="UP000800035">
    <property type="component" value="Unassembled WGS sequence"/>
</dbReference>
<keyword evidence="3" id="KW-1185">Reference proteome</keyword>
<evidence type="ECO:0000313" key="2">
    <source>
        <dbReference type="EMBL" id="KAF1958022.1"/>
    </source>
</evidence>
<feature type="region of interest" description="Disordered" evidence="1">
    <location>
        <begin position="89"/>
        <end position="110"/>
    </location>
</feature>
<feature type="compositionally biased region" description="Polar residues" evidence="1">
    <location>
        <begin position="96"/>
        <end position="110"/>
    </location>
</feature>
<accession>A0A6A5U2F3</accession>
<name>A0A6A5U2F3_9PLEO</name>
<organism evidence="2 3">
    <name type="scientific">Byssothecium circinans</name>
    <dbReference type="NCBI Taxonomy" id="147558"/>
    <lineage>
        <taxon>Eukaryota</taxon>
        <taxon>Fungi</taxon>
        <taxon>Dikarya</taxon>
        <taxon>Ascomycota</taxon>
        <taxon>Pezizomycotina</taxon>
        <taxon>Dothideomycetes</taxon>
        <taxon>Pleosporomycetidae</taxon>
        <taxon>Pleosporales</taxon>
        <taxon>Massarineae</taxon>
        <taxon>Massarinaceae</taxon>
        <taxon>Byssothecium</taxon>
    </lineage>
</organism>
<gene>
    <name evidence="2" type="ORF">CC80DRAFT_491330</name>
</gene>
<protein>
    <submittedName>
        <fullName evidence="2">Uncharacterized protein</fullName>
    </submittedName>
</protein>
<dbReference type="OrthoDB" id="3799196at2759"/>
<dbReference type="AlphaFoldDB" id="A0A6A5U2F3"/>
<sequence>MSTLFPLAKRATPEEARQKAGYSKVEWARFYELTKDEARRLTQENLSLTWPRTPEEKKKEVMDRINAALCNENMQPVGDDVLHWRMSSAVRDSRHNSSNRPAILQSRSAE</sequence>
<evidence type="ECO:0000313" key="3">
    <source>
        <dbReference type="Proteomes" id="UP000800035"/>
    </source>
</evidence>
<reference evidence="2" key="1">
    <citation type="journal article" date="2020" name="Stud. Mycol.">
        <title>101 Dothideomycetes genomes: a test case for predicting lifestyles and emergence of pathogens.</title>
        <authorList>
            <person name="Haridas S."/>
            <person name="Albert R."/>
            <person name="Binder M."/>
            <person name="Bloem J."/>
            <person name="Labutti K."/>
            <person name="Salamov A."/>
            <person name="Andreopoulos B."/>
            <person name="Baker S."/>
            <person name="Barry K."/>
            <person name="Bills G."/>
            <person name="Bluhm B."/>
            <person name="Cannon C."/>
            <person name="Castanera R."/>
            <person name="Culley D."/>
            <person name="Daum C."/>
            <person name="Ezra D."/>
            <person name="Gonzalez J."/>
            <person name="Henrissat B."/>
            <person name="Kuo A."/>
            <person name="Liang C."/>
            <person name="Lipzen A."/>
            <person name="Lutzoni F."/>
            <person name="Magnuson J."/>
            <person name="Mondo S."/>
            <person name="Nolan M."/>
            <person name="Ohm R."/>
            <person name="Pangilinan J."/>
            <person name="Park H.-J."/>
            <person name="Ramirez L."/>
            <person name="Alfaro M."/>
            <person name="Sun H."/>
            <person name="Tritt A."/>
            <person name="Yoshinaga Y."/>
            <person name="Zwiers L.-H."/>
            <person name="Turgeon B."/>
            <person name="Goodwin S."/>
            <person name="Spatafora J."/>
            <person name="Crous P."/>
            <person name="Grigoriev I."/>
        </authorList>
    </citation>
    <scope>NUCLEOTIDE SEQUENCE</scope>
    <source>
        <strain evidence="2">CBS 675.92</strain>
    </source>
</reference>
<evidence type="ECO:0000256" key="1">
    <source>
        <dbReference type="SAM" id="MobiDB-lite"/>
    </source>
</evidence>